<evidence type="ECO:0000313" key="19">
    <source>
        <dbReference type="Proteomes" id="UP000321933"/>
    </source>
</evidence>
<dbReference type="Gene3D" id="2.170.130.10">
    <property type="entry name" value="TonB-dependent receptor, plug domain"/>
    <property type="match status" value="1"/>
</dbReference>
<evidence type="ECO:0000259" key="17">
    <source>
        <dbReference type="Pfam" id="PF07715"/>
    </source>
</evidence>
<dbReference type="PANTHER" id="PTHR32552:SF74">
    <property type="entry name" value="HYDROXAMATE SIDEROPHORE RECEPTOR FHUE"/>
    <property type="match status" value="1"/>
</dbReference>
<evidence type="ECO:0000256" key="10">
    <source>
        <dbReference type="ARBA" id="ARBA00023077"/>
    </source>
</evidence>
<dbReference type="GO" id="GO:0009279">
    <property type="term" value="C:cell outer membrane"/>
    <property type="evidence" value="ECO:0007669"/>
    <property type="project" value="UniProtKB-SubCell"/>
</dbReference>
<keyword evidence="9" id="KW-0406">Ion transport</keyword>
<evidence type="ECO:0000256" key="15">
    <source>
        <dbReference type="RuleBase" id="RU003357"/>
    </source>
</evidence>
<evidence type="ECO:0000259" key="16">
    <source>
        <dbReference type="Pfam" id="PF00593"/>
    </source>
</evidence>
<keyword evidence="12 18" id="KW-0675">Receptor</keyword>
<dbReference type="RefSeq" id="WP_148065068.1">
    <property type="nucleotide sequence ID" value="NZ_VRYZ01000006.1"/>
</dbReference>
<evidence type="ECO:0000256" key="7">
    <source>
        <dbReference type="ARBA" id="ARBA00022729"/>
    </source>
</evidence>
<comment type="caution">
    <text evidence="18">The sequence shown here is derived from an EMBL/GenBank/DDBJ whole genome shotgun (WGS) entry which is preliminary data.</text>
</comment>
<evidence type="ECO:0000256" key="12">
    <source>
        <dbReference type="ARBA" id="ARBA00023170"/>
    </source>
</evidence>
<feature type="domain" description="TonB-dependent receptor plug" evidence="17">
    <location>
        <begin position="58"/>
        <end position="157"/>
    </location>
</feature>
<dbReference type="NCBIfam" id="TIGR01783">
    <property type="entry name" value="TonB-siderophor"/>
    <property type="match status" value="1"/>
</dbReference>
<dbReference type="InterPro" id="IPR039426">
    <property type="entry name" value="TonB-dep_rcpt-like"/>
</dbReference>
<dbReference type="Pfam" id="PF00593">
    <property type="entry name" value="TonB_dep_Rec_b-barrel"/>
    <property type="match status" value="1"/>
</dbReference>
<evidence type="ECO:0000256" key="2">
    <source>
        <dbReference type="ARBA" id="ARBA00009810"/>
    </source>
</evidence>
<comment type="similarity">
    <text evidence="2 14 15">Belongs to the TonB-dependent receptor family.</text>
</comment>
<dbReference type="GO" id="GO:0038023">
    <property type="term" value="F:signaling receptor activity"/>
    <property type="evidence" value="ECO:0007669"/>
    <property type="project" value="InterPro"/>
</dbReference>
<comment type="subcellular location">
    <subcellularLocation>
        <location evidence="1 14">Cell outer membrane</location>
        <topology evidence="1 14">Multi-pass membrane protein</topology>
    </subcellularLocation>
</comment>
<dbReference type="GO" id="GO:0015891">
    <property type="term" value="P:siderophore transport"/>
    <property type="evidence" value="ECO:0007669"/>
    <property type="project" value="InterPro"/>
</dbReference>
<dbReference type="PROSITE" id="PS52016">
    <property type="entry name" value="TONB_DEPENDENT_REC_3"/>
    <property type="match status" value="1"/>
</dbReference>
<dbReference type="InterPro" id="IPR037066">
    <property type="entry name" value="Plug_dom_sf"/>
</dbReference>
<dbReference type="SUPFAM" id="SSF56935">
    <property type="entry name" value="Porins"/>
    <property type="match status" value="1"/>
</dbReference>
<dbReference type="InterPro" id="IPR010105">
    <property type="entry name" value="TonB_sidphr_rcpt"/>
</dbReference>
<sequence length="704" mass="77739">MHSHGVRLTVLAAALQAGLYGGTAEAQAPGNLEEVVVTGSYLLTGEMDMATGLGLTPLETPQSVTVITSQRILDQNLDTISDVVVNAAGVSLQEIDDVRNTFSSRGFEIRNYQVDGVPLPWSLAGDSGETVVDMSLYERVEVVRGATGLMTGAGDPSASINLVRKHARDTELTGYVDGGFGRWNNYETTADVSSGLGFDGALRGRVVAKHSEGESYQDFLEEESDVFYGVLEADLSDSTLLRVGASYQQNDPTGATWGALPTWFTDGTRTDWSRSKSTAADWTRWETRNENYFVNAVQEFSNGWQLRANYNRVENGQKTRLLYLSGDVDKATGEGLSYFPYRASGESVLDSVDVQLRGDFGLFGRQHEFVLGALHSEQSAETEVWTALDFYSVGNFFAWDGSSPEPRWSDTTRMDQDIETEQEGYYGAVRLAASDSLKFILGARLASWERQGVEYGAVLDYGDDDVVIPYAGVLYDLGEQHRLYASYTEIFQPQNERDTSGNTVDPLEGKSYEAGLKSAWLNGALETSFALFQIEQDNLAEPTGIVDPETLEMFYYAAQGTETTGAELEVVGNLSDNWQFSASFTQFSAEDADGEDVNTDAPRKLLKLFTTYQWNRLTVGGGVNWQGEIYAATSNPATQEPGRLTQDDFALVNLMARYAFSDSLSVQVNLDNLLDEKYYSQVGFFNQYRYGTPMDYSLHVSYRF</sequence>
<dbReference type="Pfam" id="PF07715">
    <property type="entry name" value="Plug"/>
    <property type="match status" value="1"/>
</dbReference>
<dbReference type="FunFam" id="2.170.130.10:FF:000010">
    <property type="entry name" value="Ferripyoverdine receptor"/>
    <property type="match status" value="1"/>
</dbReference>
<evidence type="ECO:0000313" key="18">
    <source>
        <dbReference type="EMBL" id="TXS90542.1"/>
    </source>
</evidence>
<evidence type="ECO:0000256" key="4">
    <source>
        <dbReference type="ARBA" id="ARBA00022452"/>
    </source>
</evidence>
<gene>
    <name evidence="18" type="ORF">FVW59_14495</name>
</gene>
<evidence type="ECO:0000256" key="1">
    <source>
        <dbReference type="ARBA" id="ARBA00004571"/>
    </source>
</evidence>
<keyword evidence="8" id="KW-0408">Iron</keyword>
<evidence type="ECO:0000256" key="3">
    <source>
        <dbReference type="ARBA" id="ARBA00022448"/>
    </source>
</evidence>
<organism evidence="18 19">
    <name type="scientific">Parahaliea aestuarii</name>
    <dbReference type="NCBI Taxonomy" id="1852021"/>
    <lineage>
        <taxon>Bacteria</taxon>
        <taxon>Pseudomonadati</taxon>
        <taxon>Pseudomonadota</taxon>
        <taxon>Gammaproteobacteria</taxon>
        <taxon>Cellvibrionales</taxon>
        <taxon>Halieaceae</taxon>
        <taxon>Parahaliea</taxon>
    </lineage>
</organism>
<keyword evidence="4 14" id="KW-1134">Transmembrane beta strand</keyword>
<dbReference type="OrthoDB" id="8663017at2"/>
<name>A0A5C8ZSH6_9GAMM</name>
<evidence type="ECO:0000256" key="9">
    <source>
        <dbReference type="ARBA" id="ARBA00023065"/>
    </source>
</evidence>
<dbReference type="PANTHER" id="PTHR32552">
    <property type="entry name" value="FERRICHROME IRON RECEPTOR-RELATED"/>
    <property type="match status" value="1"/>
</dbReference>
<dbReference type="Gene3D" id="2.40.170.20">
    <property type="entry name" value="TonB-dependent receptor, beta-barrel domain"/>
    <property type="match status" value="1"/>
</dbReference>
<evidence type="ECO:0000256" key="8">
    <source>
        <dbReference type="ARBA" id="ARBA00023004"/>
    </source>
</evidence>
<keyword evidence="11 14" id="KW-0472">Membrane</keyword>
<dbReference type="GO" id="GO:0015344">
    <property type="term" value="F:siderophore uptake transmembrane transporter activity"/>
    <property type="evidence" value="ECO:0007669"/>
    <property type="project" value="TreeGrafter"/>
</dbReference>
<dbReference type="InterPro" id="IPR036942">
    <property type="entry name" value="Beta-barrel_TonB_sf"/>
</dbReference>
<reference evidence="18 19" key="1">
    <citation type="submission" date="2019-08" db="EMBL/GenBank/DDBJ databases">
        <title>Parahaliea maris sp. nov., isolated from the surface seawater.</title>
        <authorList>
            <person name="Liu Y."/>
        </authorList>
    </citation>
    <scope>NUCLEOTIDE SEQUENCE [LARGE SCALE GENOMIC DNA]</scope>
    <source>
        <strain evidence="18 19">S2-26</strain>
    </source>
</reference>
<keyword evidence="13 14" id="KW-0998">Cell outer membrane</keyword>
<dbReference type="Proteomes" id="UP000321933">
    <property type="component" value="Unassembled WGS sequence"/>
</dbReference>
<dbReference type="InterPro" id="IPR012910">
    <property type="entry name" value="Plug_dom"/>
</dbReference>
<keyword evidence="6 14" id="KW-0812">Transmembrane</keyword>
<evidence type="ECO:0000256" key="14">
    <source>
        <dbReference type="PROSITE-ProRule" id="PRU01360"/>
    </source>
</evidence>
<keyword evidence="19" id="KW-1185">Reference proteome</keyword>
<keyword evidence="5" id="KW-0410">Iron transport</keyword>
<proteinExistence type="inferred from homology"/>
<keyword evidence="7" id="KW-0732">Signal</keyword>
<dbReference type="CDD" id="cd01347">
    <property type="entry name" value="ligand_gated_channel"/>
    <property type="match status" value="1"/>
</dbReference>
<evidence type="ECO:0000256" key="13">
    <source>
        <dbReference type="ARBA" id="ARBA00023237"/>
    </source>
</evidence>
<keyword evidence="3 14" id="KW-0813">Transport</keyword>
<protein>
    <submittedName>
        <fullName evidence="18">TonB-dependent siderophore receptor</fullName>
    </submittedName>
</protein>
<evidence type="ECO:0000256" key="5">
    <source>
        <dbReference type="ARBA" id="ARBA00022496"/>
    </source>
</evidence>
<evidence type="ECO:0000256" key="11">
    <source>
        <dbReference type="ARBA" id="ARBA00023136"/>
    </source>
</evidence>
<accession>A0A5C8ZSH6</accession>
<dbReference type="InterPro" id="IPR000531">
    <property type="entry name" value="Beta-barrel_TonB"/>
</dbReference>
<evidence type="ECO:0000256" key="6">
    <source>
        <dbReference type="ARBA" id="ARBA00022692"/>
    </source>
</evidence>
<dbReference type="EMBL" id="VRYZ01000006">
    <property type="protein sequence ID" value="TXS90542.1"/>
    <property type="molecule type" value="Genomic_DNA"/>
</dbReference>
<dbReference type="AlphaFoldDB" id="A0A5C8ZSH6"/>
<keyword evidence="10 15" id="KW-0798">TonB box</keyword>
<feature type="domain" description="TonB-dependent receptor-like beta-barrel" evidence="16">
    <location>
        <begin position="244"/>
        <end position="673"/>
    </location>
</feature>